<dbReference type="SUPFAM" id="SSF48498">
    <property type="entry name" value="Tetracyclin repressor-like, C-terminal domain"/>
    <property type="match status" value="1"/>
</dbReference>
<dbReference type="EMBL" id="JBBBOO010000002">
    <property type="protein sequence ID" value="MEI7062797.1"/>
    <property type="molecule type" value="Genomic_DNA"/>
</dbReference>
<sequence>MNINGLARYVLAVQGGMVLQARDGTSRAELEKVARYAMLGWGDWEEAAS</sequence>
<keyword evidence="2" id="KW-1185">Reference proteome</keyword>
<organism evidence="1 2">
    <name type="scientific">Dickeya chrysanthemi</name>
    <name type="common">Pectobacterium chrysanthemi</name>
    <name type="synonym">Erwinia chrysanthemi</name>
    <dbReference type="NCBI Taxonomy" id="556"/>
    <lineage>
        <taxon>Bacteria</taxon>
        <taxon>Pseudomonadati</taxon>
        <taxon>Pseudomonadota</taxon>
        <taxon>Gammaproteobacteria</taxon>
        <taxon>Enterobacterales</taxon>
        <taxon>Pectobacteriaceae</taxon>
        <taxon>Dickeya</taxon>
    </lineage>
</organism>
<dbReference type="RefSeq" id="WP_336728995.1">
    <property type="nucleotide sequence ID" value="NZ_JBBBOO010000002.1"/>
</dbReference>
<accession>A0ABU8JIJ1</accession>
<comment type="caution">
    <text evidence="1">The sequence shown here is derived from an EMBL/GenBank/DDBJ whole genome shotgun (WGS) entry which is preliminary data.</text>
</comment>
<name>A0ABU8JIJ1_DICCH</name>
<dbReference type="Proteomes" id="UP001359469">
    <property type="component" value="Unassembled WGS sequence"/>
</dbReference>
<evidence type="ECO:0000313" key="1">
    <source>
        <dbReference type="EMBL" id="MEI7062797.1"/>
    </source>
</evidence>
<gene>
    <name evidence="1" type="ORF">WCU84_03770</name>
</gene>
<protein>
    <submittedName>
        <fullName evidence="1">Uncharacterized protein</fullName>
    </submittedName>
</protein>
<dbReference type="InterPro" id="IPR036271">
    <property type="entry name" value="Tet_transcr_reg_TetR-rel_C_sf"/>
</dbReference>
<proteinExistence type="predicted"/>
<evidence type="ECO:0000313" key="2">
    <source>
        <dbReference type="Proteomes" id="UP001359469"/>
    </source>
</evidence>
<reference evidence="1 2" key="1">
    <citation type="submission" date="2024-03" db="EMBL/GenBank/DDBJ databases">
        <title>Analysis of soft rot Pectobacteriaceae population diversity in US potato growing regions between 2016 and 2022.</title>
        <authorList>
            <person name="Ma X."/>
            <person name="Zhang X."/>
            <person name="Stodghill P."/>
            <person name="Rioux R."/>
            <person name="Babler B."/>
            <person name="Shrestha S."/>
            <person name="Babler B."/>
            <person name="Rivedal H."/>
            <person name="Frost K."/>
            <person name="Hao J."/>
            <person name="Secor G."/>
            <person name="Swingle B."/>
        </authorList>
    </citation>
    <scope>NUCLEOTIDE SEQUENCE [LARGE SCALE GENOMIC DNA]</scope>
    <source>
        <strain evidence="1 2">SR64</strain>
    </source>
</reference>
<dbReference type="Gene3D" id="1.10.357.10">
    <property type="entry name" value="Tetracycline Repressor, domain 2"/>
    <property type="match status" value="1"/>
</dbReference>